<organism evidence="2 3">
    <name type="scientific">Trichonephila clavipes</name>
    <name type="common">Golden silk orbweaver</name>
    <name type="synonym">Nephila clavipes</name>
    <dbReference type="NCBI Taxonomy" id="2585209"/>
    <lineage>
        <taxon>Eukaryota</taxon>
        <taxon>Metazoa</taxon>
        <taxon>Ecdysozoa</taxon>
        <taxon>Arthropoda</taxon>
        <taxon>Chelicerata</taxon>
        <taxon>Arachnida</taxon>
        <taxon>Araneae</taxon>
        <taxon>Araneomorphae</taxon>
        <taxon>Entelegynae</taxon>
        <taxon>Araneoidea</taxon>
        <taxon>Nephilidae</taxon>
        <taxon>Trichonephila</taxon>
    </lineage>
</organism>
<accession>A0A8X6R754</accession>
<sequence>MSLHTALIVSQLLAKMAVAMLHQPAYSPNLAPVDFILFPRIKRTLKGVRHGTLEGVQPIVTEKVYALVQCQLWKNAAQDGKNDQPVV</sequence>
<feature type="chain" id="PRO_5036495476" description="Transposase" evidence="1">
    <location>
        <begin position="20"/>
        <end position="87"/>
    </location>
</feature>
<name>A0A8X6R754_TRICX</name>
<dbReference type="GO" id="GO:0003676">
    <property type="term" value="F:nucleic acid binding"/>
    <property type="evidence" value="ECO:0007669"/>
    <property type="project" value="InterPro"/>
</dbReference>
<evidence type="ECO:0000313" key="3">
    <source>
        <dbReference type="Proteomes" id="UP000887159"/>
    </source>
</evidence>
<gene>
    <name evidence="2" type="ORF">TNCV_3369191</name>
</gene>
<dbReference type="EMBL" id="BMAU01021033">
    <property type="protein sequence ID" value="GFX87349.1"/>
    <property type="molecule type" value="Genomic_DNA"/>
</dbReference>
<reference evidence="2" key="1">
    <citation type="submission" date="2020-08" db="EMBL/GenBank/DDBJ databases">
        <title>Multicomponent nature underlies the extraordinary mechanical properties of spider dragline silk.</title>
        <authorList>
            <person name="Kono N."/>
            <person name="Nakamura H."/>
            <person name="Mori M."/>
            <person name="Yoshida Y."/>
            <person name="Ohtoshi R."/>
            <person name="Malay A.D."/>
            <person name="Moran D.A.P."/>
            <person name="Tomita M."/>
            <person name="Numata K."/>
            <person name="Arakawa K."/>
        </authorList>
    </citation>
    <scope>NUCLEOTIDE SEQUENCE</scope>
</reference>
<keyword evidence="1" id="KW-0732">Signal</keyword>
<dbReference type="AlphaFoldDB" id="A0A8X6R754"/>
<feature type="signal peptide" evidence="1">
    <location>
        <begin position="1"/>
        <end position="19"/>
    </location>
</feature>
<evidence type="ECO:0000313" key="2">
    <source>
        <dbReference type="EMBL" id="GFX87349.1"/>
    </source>
</evidence>
<keyword evidence="3" id="KW-1185">Reference proteome</keyword>
<comment type="caution">
    <text evidence="2">The sequence shown here is derived from an EMBL/GenBank/DDBJ whole genome shotgun (WGS) entry which is preliminary data.</text>
</comment>
<protein>
    <recommendedName>
        <fullName evidence="4">Transposase</fullName>
    </recommendedName>
</protein>
<dbReference type="Proteomes" id="UP000887159">
    <property type="component" value="Unassembled WGS sequence"/>
</dbReference>
<evidence type="ECO:0000256" key="1">
    <source>
        <dbReference type="SAM" id="SignalP"/>
    </source>
</evidence>
<proteinExistence type="predicted"/>
<dbReference type="Gene3D" id="3.30.420.10">
    <property type="entry name" value="Ribonuclease H-like superfamily/Ribonuclease H"/>
    <property type="match status" value="1"/>
</dbReference>
<dbReference type="InterPro" id="IPR036397">
    <property type="entry name" value="RNaseH_sf"/>
</dbReference>
<evidence type="ECO:0008006" key="4">
    <source>
        <dbReference type="Google" id="ProtNLM"/>
    </source>
</evidence>